<evidence type="ECO:0000256" key="2">
    <source>
        <dbReference type="ARBA" id="ARBA00022692"/>
    </source>
</evidence>
<accession>A0ABW5E2G2</accession>
<evidence type="ECO:0000256" key="3">
    <source>
        <dbReference type="ARBA" id="ARBA00022989"/>
    </source>
</evidence>
<dbReference type="EMBL" id="JBHUJC010000027">
    <property type="protein sequence ID" value="MFD2276797.1"/>
    <property type="molecule type" value="Genomic_DNA"/>
</dbReference>
<keyword evidence="8" id="KW-1185">Reference proteome</keyword>
<sequence length="141" mass="15587">MVLALLRVLLALVFLIFGGAKLLEIQDFVENVSNFQIAPFDRAPYDMYLAYFLVPLEVMTGVCLLMKWWFRGALVMAVTMTLAFMVAIGAVWARGLNIDCGCAGGSVEFSGYPIHMLLLMVMLGIGVYLVVDLLFPGPEEK</sequence>
<dbReference type="RefSeq" id="WP_377095696.1">
    <property type="nucleotide sequence ID" value="NZ_JBHSJM010000001.1"/>
</dbReference>
<keyword evidence="2 5" id="KW-0812">Transmembrane</keyword>
<comment type="caution">
    <text evidence="7">The sequence shown here is derived from an EMBL/GenBank/DDBJ whole genome shotgun (WGS) entry which is preliminary data.</text>
</comment>
<name>A0ABW5E2G2_9BACT</name>
<evidence type="ECO:0000313" key="8">
    <source>
        <dbReference type="Proteomes" id="UP001597297"/>
    </source>
</evidence>
<evidence type="ECO:0000256" key="1">
    <source>
        <dbReference type="ARBA" id="ARBA00004141"/>
    </source>
</evidence>
<keyword evidence="3 5" id="KW-1133">Transmembrane helix</keyword>
<organism evidence="7 8">
    <name type="scientific">Rubritalea spongiae</name>
    <dbReference type="NCBI Taxonomy" id="430797"/>
    <lineage>
        <taxon>Bacteria</taxon>
        <taxon>Pseudomonadati</taxon>
        <taxon>Verrucomicrobiota</taxon>
        <taxon>Verrucomicrobiia</taxon>
        <taxon>Verrucomicrobiales</taxon>
        <taxon>Rubritaleaceae</taxon>
        <taxon>Rubritalea</taxon>
    </lineage>
</organism>
<comment type="subcellular location">
    <subcellularLocation>
        <location evidence="1">Membrane</location>
        <topology evidence="1">Multi-pass membrane protein</topology>
    </subcellularLocation>
</comment>
<gene>
    <name evidence="7" type="ORF">ACFSQZ_09980</name>
</gene>
<evidence type="ECO:0000256" key="4">
    <source>
        <dbReference type="ARBA" id="ARBA00023136"/>
    </source>
</evidence>
<keyword evidence="4 5" id="KW-0472">Membrane</keyword>
<proteinExistence type="predicted"/>
<evidence type="ECO:0000313" key="7">
    <source>
        <dbReference type="EMBL" id="MFD2276797.1"/>
    </source>
</evidence>
<feature type="transmembrane region" description="Helical" evidence="5">
    <location>
        <begin position="48"/>
        <end position="66"/>
    </location>
</feature>
<feature type="transmembrane region" description="Helical" evidence="5">
    <location>
        <begin position="112"/>
        <end position="135"/>
    </location>
</feature>
<dbReference type="Pfam" id="PF07291">
    <property type="entry name" value="MauE"/>
    <property type="match status" value="1"/>
</dbReference>
<evidence type="ECO:0000256" key="5">
    <source>
        <dbReference type="SAM" id="Phobius"/>
    </source>
</evidence>
<evidence type="ECO:0000259" key="6">
    <source>
        <dbReference type="Pfam" id="PF07291"/>
    </source>
</evidence>
<feature type="domain" description="Methylamine utilisation protein MauE" evidence="6">
    <location>
        <begin position="2"/>
        <end position="128"/>
    </location>
</feature>
<protein>
    <submittedName>
        <fullName evidence="7">MauE/DoxX family redox-associated membrane protein</fullName>
    </submittedName>
</protein>
<reference evidence="8" key="1">
    <citation type="journal article" date="2019" name="Int. J. Syst. Evol. Microbiol.">
        <title>The Global Catalogue of Microorganisms (GCM) 10K type strain sequencing project: providing services to taxonomists for standard genome sequencing and annotation.</title>
        <authorList>
            <consortium name="The Broad Institute Genomics Platform"/>
            <consortium name="The Broad Institute Genome Sequencing Center for Infectious Disease"/>
            <person name="Wu L."/>
            <person name="Ma J."/>
        </authorList>
    </citation>
    <scope>NUCLEOTIDE SEQUENCE [LARGE SCALE GENOMIC DNA]</scope>
    <source>
        <strain evidence="8">JCM 16545</strain>
    </source>
</reference>
<dbReference type="InterPro" id="IPR009908">
    <property type="entry name" value="Methylamine_util_MauE"/>
</dbReference>
<dbReference type="Proteomes" id="UP001597297">
    <property type="component" value="Unassembled WGS sequence"/>
</dbReference>
<feature type="transmembrane region" description="Helical" evidence="5">
    <location>
        <begin position="73"/>
        <end position="92"/>
    </location>
</feature>